<comment type="similarity">
    <text evidence="11">Belongs to the SEDS family. FtsW subfamily.</text>
</comment>
<dbReference type="RefSeq" id="WP_170035471.1">
    <property type="nucleotide sequence ID" value="NZ_JABDTL010000001.1"/>
</dbReference>
<proteinExistence type="inferred from homology"/>
<feature type="transmembrane region" description="Helical" evidence="16">
    <location>
        <begin position="374"/>
        <end position="399"/>
    </location>
</feature>
<feature type="transmembrane region" description="Helical" evidence="16">
    <location>
        <begin position="78"/>
        <end position="98"/>
    </location>
</feature>
<gene>
    <name evidence="17" type="ORF">HNQ61_004470</name>
</gene>
<evidence type="ECO:0000256" key="15">
    <source>
        <dbReference type="ARBA" id="ARBA00049902"/>
    </source>
</evidence>
<dbReference type="Pfam" id="PF01098">
    <property type="entry name" value="FTSW_RODA_SPOVE"/>
    <property type="match status" value="1"/>
</dbReference>
<dbReference type="InterPro" id="IPR001182">
    <property type="entry name" value="FtsW/RodA"/>
</dbReference>
<dbReference type="GO" id="GO:0051301">
    <property type="term" value="P:cell division"/>
    <property type="evidence" value="ECO:0007669"/>
    <property type="project" value="UniProtKB-KW"/>
</dbReference>
<evidence type="ECO:0000313" key="17">
    <source>
        <dbReference type="EMBL" id="MBB6072806.1"/>
    </source>
</evidence>
<keyword evidence="3" id="KW-0808">Transferase</keyword>
<evidence type="ECO:0000256" key="4">
    <source>
        <dbReference type="ARBA" id="ARBA00022692"/>
    </source>
</evidence>
<protein>
    <recommendedName>
        <fullName evidence="12">Probable peptidoglycan glycosyltransferase FtsW</fullName>
        <ecNumber evidence="14">2.4.99.28</ecNumber>
    </recommendedName>
    <alternativeName>
        <fullName evidence="13">Cell division protein FtsW</fullName>
    </alternativeName>
    <alternativeName>
        <fullName evidence="10">Cell wall polymerase</fullName>
    </alternativeName>
    <alternativeName>
        <fullName evidence="9">Peptidoglycan polymerase</fullName>
    </alternativeName>
</protein>
<dbReference type="Proteomes" id="UP000582837">
    <property type="component" value="Unassembled WGS sequence"/>
</dbReference>
<comment type="catalytic activity">
    <reaction evidence="15">
        <text>[GlcNAc-(1-&gt;4)-Mur2Ac(oyl-L-Ala-gamma-D-Glu-L-Lys-D-Ala-D-Ala)](n)-di-trans,octa-cis-undecaprenyl diphosphate + beta-D-GlcNAc-(1-&gt;4)-Mur2Ac(oyl-L-Ala-gamma-D-Glu-L-Lys-D-Ala-D-Ala)-di-trans,octa-cis-undecaprenyl diphosphate = [GlcNAc-(1-&gt;4)-Mur2Ac(oyl-L-Ala-gamma-D-Glu-L-Lys-D-Ala-D-Ala)](n+1)-di-trans,octa-cis-undecaprenyl diphosphate + di-trans,octa-cis-undecaprenyl diphosphate + H(+)</text>
        <dbReference type="Rhea" id="RHEA:23708"/>
        <dbReference type="Rhea" id="RHEA-COMP:9602"/>
        <dbReference type="Rhea" id="RHEA-COMP:9603"/>
        <dbReference type="ChEBI" id="CHEBI:15378"/>
        <dbReference type="ChEBI" id="CHEBI:58405"/>
        <dbReference type="ChEBI" id="CHEBI:60033"/>
        <dbReference type="ChEBI" id="CHEBI:78435"/>
        <dbReference type="EC" id="2.4.99.28"/>
    </reaction>
</comment>
<evidence type="ECO:0000256" key="10">
    <source>
        <dbReference type="ARBA" id="ARBA00033270"/>
    </source>
</evidence>
<dbReference type="GO" id="GO:0008360">
    <property type="term" value="P:regulation of cell shape"/>
    <property type="evidence" value="ECO:0007669"/>
    <property type="project" value="UniProtKB-KW"/>
</dbReference>
<feature type="transmembrane region" description="Helical" evidence="16">
    <location>
        <begin position="181"/>
        <end position="197"/>
    </location>
</feature>
<comment type="subcellular location">
    <subcellularLocation>
        <location evidence="1">Membrane</location>
        <topology evidence="1">Multi-pass membrane protein</topology>
    </subcellularLocation>
</comment>
<dbReference type="PANTHER" id="PTHR30474:SF2">
    <property type="entry name" value="PEPTIDOGLYCAN GLYCOSYLTRANSFERASE FTSW-RELATED"/>
    <property type="match status" value="1"/>
</dbReference>
<dbReference type="AlphaFoldDB" id="A0A841H4I0"/>
<evidence type="ECO:0000256" key="7">
    <source>
        <dbReference type="ARBA" id="ARBA00022989"/>
    </source>
</evidence>
<evidence type="ECO:0000256" key="2">
    <source>
        <dbReference type="ARBA" id="ARBA00022676"/>
    </source>
</evidence>
<comment type="caution">
    <text evidence="17">The sequence shown here is derived from an EMBL/GenBank/DDBJ whole genome shotgun (WGS) entry which is preliminary data.</text>
</comment>
<evidence type="ECO:0000256" key="1">
    <source>
        <dbReference type="ARBA" id="ARBA00004141"/>
    </source>
</evidence>
<feature type="transmembrane region" description="Helical" evidence="16">
    <location>
        <begin position="203"/>
        <end position="219"/>
    </location>
</feature>
<evidence type="ECO:0000256" key="8">
    <source>
        <dbReference type="ARBA" id="ARBA00023136"/>
    </source>
</evidence>
<keyword evidence="18" id="KW-1185">Reference proteome</keyword>
<dbReference type="EC" id="2.4.99.28" evidence="14"/>
<evidence type="ECO:0000256" key="6">
    <source>
        <dbReference type="ARBA" id="ARBA00022984"/>
    </source>
</evidence>
<evidence type="ECO:0000313" key="18">
    <source>
        <dbReference type="Proteomes" id="UP000582837"/>
    </source>
</evidence>
<feature type="transmembrane region" description="Helical" evidence="16">
    <location>
        <begin position="343"/>
        <end position="368"/>
    </location>
</feature>
<dbReference type="GO" id="GO:0009252">
    <property type="term" value="P:peptidoglycan biosynthetic process"/>
    <property type="evidence" value="ECO:0007669"/>
    <property type="project" value="UniProtKB-KW"/>
</dbReference>
<evidence type="ECO:0000256" key="9">
    <source>
        <dbReference type="ARBA" id="ARBA00032370"/>
    </source>
</evidence>
<keyword evidence="5" id="KW-0133">Cell shape</keyword>
<dbReference type="GO" id="GO:0032153">
    <property type="term" value="C:cell division site"/>
    <property type="evidence" value="ECO:0007669"/>
    <property type="project" value="TreeGrafter"/>
</dbReference>
<keyword evidence="2" id="KW-0328">Glycosyltransferase</keyword>
<dbReference type="GO" id="GO:0005886">
    <property type="term" value="C:plasma membrane"/>
    <property type="evidence" value="ECO:0007669"/>
    <property type="project" value="TreeGrafter"/>
</dbReference>
<accession>A0A841H4I0</accession>
<sequence length="409" mass="44000">MTSIALLRRPRAAKDPVQPPVTPRERAYTTAPAVAALPREQTWEARALVALTAMAFAFGLTEMYSASSFEAASHDLPGHYFALKQVMGAGIGVVLAAVLSRVDYRQLRRFAWPMLAMVIVLLALVVMPGTEALAPRVNGARRWLKLGIQFQPSEFAKIALIVWTAMMAVKKADRLHSLSKGLMPFLLVWLPILVLVMKQPNMSAALLLVLLAALVLFAGGARIGHFILLGLLAVPVLWKLITGEGYRARRLAAFLDPAHDTGNVSYQIHQSLIAIGSGGLGGVGFGESRQKYGFLPESHNDFLFSMIAEEWGLLGVLFVVAVFAGFLVVGYRIAARAPDRFGYLVALGMTNLIAVSAFLHMGVAMALLPTTGVALPFMSSGLSALLTSFAAVGILLSIARAAKDPERAR</sequence>
<keyword evidence="4 16" id="KW-0812">Transmembrane</keyword>
<organism evidence="17 18">
    <name type="scientific">Longimicrobium terrae</name>
    <dbReference type="NCBI Taxonomy" id="1639882"/>
    <lineage>
        <taxon>Bacteria</taxon>
        <taxon>Pseudomonadati</taxon>
        <taxon>Gemmatimonadota</taxon>
        <taxon>Longimicrobiia</taxon>
        <taxon>Longimicrobiales</taxon>
        <taxon>Longimicrobiaceae</taxon>
        <taxon>Longimicrobium</taxon>
    </lineage>
</organism>
<evidence type="ECO:0000256" key="3">
    <source>
        <dbReference type="ARBA" id="ARBA00022679"/>
    </source>
</evidence>
<evidence type="ECO:0000256" key="11">
    <source>
        <dbReference type="ARBA" id="ARBA00038053"/>
    </source>
</evidence>
<keyword evidence="6" id="KW-0573">Peptidoglycan synthesis</keyword>
<keyword evidence="17" id="KW-0131">Cell cycle</keyword>
<reference evidence="17 18" key="1">
    <citation type="submission" date="2020-08" db="EMBL/GenBank/DDBJ databases">
        <title>Genomic Encyclopedia of Type Strains, Phase IV (KMG-IV): sequencing the most valuable type-strain genomes for metagenomic binning, comparative biology and taxonomic classification.</title>
        <authorList>
            <person name="Goeker M."/>
        </authorList>
    </citation>
    <scope>NUCLEOTIDE SEQUENCE [LARGE SCALE GENOMIC DNA]</scope>
    <source>
        <strain evidence="17 18">DSM 29007</strain>
    </source>
</reference>
<keyword evidence="8 16" id="KW-0472">Membrane</keyword>
<evidence type="ECO:0000256" key="5">
    <source>
        <dbReference type="ARBA" id="ARBA00022960"/>
    </source>
</evidence>
<keyword evidence="17" id="KW-0132">Cell division</keyword>
<dbReference type="EMBL" id="JACHIA010000018">
    <property type="protein sequence ID" value="MBB6072806.1"/>
    <property type="molecule type" value="Genomic_DNA"/>
</dbReference>
<evidence type="ECO:0000256" key="13">
    <source>
        <dbReference type="ARBA" id="ARBA00041418"/>
    </source>
</evidence>
<evidence type="ECO:0000256" key="16">
    <source>
        <dbReference type="SAM" id="Phobius"/>
    </source>
</evidence>
<evidence type="ECO:0000256" key="12">
    <source>
        <dbReference type="ARBA" id="ARBA00041185"/>
    </source>
</evidence>
<keyword evidence="7 16" id="KW-1133">Transmembrane helix</keyword>
<dbReference type="GO" id="GO:0015648">
    <property type="term" value="F:lipid-linked peptidoglycan transporter activity"/>
    <property type="evidence" value="ECO:0007669"/>
    <property type="project" value="TreeGrafter"/>
</dbReference>
<feature type="transmembrane region" description="Helical" evidence="16">
    <location>
        <begin position="311"/>
        <end position="331"/>
    </location>
</feature>
<name>A0A841H4I0_9BACT</name>
<dbReference type="PANTHER" id="PTHR30474">
    <property type="entry name" value="CELL CYCLE PROTEIN"/>
    <property type="match status" value="1"/>
</dbReference>
<evidence type="ECO:0000256" key="14">
    <source>
        <dbReference type="ARBA" id="ARBA00044770"/>
    </source>
</evidence>
<feature type="transmembrane region" description="Helical" evidence="16">
    <location>
        <begin position="110"/>
        <end position="130"/>
    </location>
</feature>
<dbReference type="GO" id="GO:0008955">
    <property type="term" value="F:peptidoglycan glycosyltransferase activity"/>
    <property type="evidence" value="ECO:0007669"/>
    <property type="project" value="UniProtKB-EC"/>
</dbReference>
<feature type="transmembrane region" description="Helical" evidence="16">
    <location>
        <begin position="47"/>
        <end position="66"/>
    </location>
</feature>